<dbReference type="Proteomes" id="UP001054945">
    <property type="component" value="Unassembled WGS sequence"/>
</dbReference>
<keyword evidence="2" id="KW-1185">Reference proteome</keyword>
<protein>
    <submittedName>
        <fullName evidence="1">Uncharacterized protein</fullName>
    </submittedName>
</protein>
<evidence type="ECO:0000313" key="1">
    <source>
        <dbReference type="EMBL" id="GIY74933.1"/>
    </source>
</evidence>
<name>A0AAV4VXR9_CAEEX</name>
<comment type="caution">
    <text evidence="1">The sequence shown here is derived from an EMBL/GenBank/DDBJ whole genome shotgun (WGS) entry which is preliminary data.</text>
</comment>
<accession>A0AAV4VXR9</accession>
<organism evidence="1 2">
    <name type="scientific">Caerostris extrusa</name>
    <name type="common">Bark spider</name>
    <name type="synonym">Caerostris bankana</name>
    <dbReference type="NCBI Taxonomy" id="172846"/>
    <lineage>
        <taxon>Eukaryota</taxon>
        <taxon>Metazoa</taxon>
        <taxon>Ecdysozoa</taxon>
        <taxon>Arthropoda</taxon>
        <taxon>Chelicerata</taxon>
        <taxon>Arachnida</taxon>
        <taxon>Araneae</taxon>
        <taxon>Araneomorphae</taxon>
        <taxon>Entelegynae</taxon>
        <taxon>Araneoidea</taxon>
        <taxon>Araneidae</taxon>
        <taxon>Caerostris</taxon>
    </lineage>
</organism>
<reference evidence="1 2" key="1">
    <citation type="submission" date="2021-06" db="EMBL/GenBank/DDBJ databases">
        <title>Caerostris extrusa draft genome.</title>
        <authorList>
            <person name="Kono N."/>
            <person name="Arakawa K."/>
        </authorList>
    </citation>
    <scope>NUCLEOTIDE SEQUENCE [LARGE SCALE GENOMIC DNA]</scope>
</reference>
<proteinExistence type="predicted"/>
<evidence type="ECO:0000313" key="2">
    <source>
        <dbReference type="Proteomes" id="UP001054945"/>
    </source>
</evidence>
<sequence>MVLFTKALEGNARAAQQLYRERFHREMYSNSSVDFFVWRALKAAVCATPIESEMDLVAIIADVAALFKKILGYLRAPTA</sequence>
<dbReference type="AlphaFoldDB" id="A0AAV4VXR9"/>
<dbReference type="EMBL" id="BPLR01015276">
    <property type="protein sequence ID" value="GIY74933.1"/>
    <property type="molecule type" value="Genomic_DNA"/>
</dbReference>
<gene>
    <name evidence="1" type="ORF">CEXT_65771</name>
</gene>